<name>A0AAN6VRB7_9PEZI</name>
<protein>
    <submittedName>
        <fullName evidence="1">Uncharacterized protein</fullName>
    </submittedName>
</protein>
<dbReference type="EMBL" id="MU856873">
    <property type="protein sequence ID" value="KAK4156149.1"/>
    <property type="molecule type" value="Genomic_DNA"/>
</dbReference>
<proteinExistence type="predicted"/>
<dbReference type="Proteomes" id="UP001302745">
    <property type="component" value="Unassembled WGS sequence"/>
</dbReference>
<keyword evidence="2" id="KW-1185">Reference proteome</keyword>
<dbReference type="AlphaFoldDB" id="A0AAN6VRB7"/>
<reference evidence="1" key="1">
    <citation type="journal article" date="2023" name="Mol. Phylogenet. Evol.">
        <title>Genome-scale phylogeny and comparative genomics of the fungal order Sordariales.</title>
        <authorList>
            <person name="Hensen N."/>
            <person name="Bonometti L."/>
            <person name="Westerberg I."/>
            <person name="Brannstrom I.O."/>
            <person name="Guillou S."/>
            <person name="Cros-Aarteil S."/>
            <person name="Calhoun S."/>
            <person name="Haridas S."/>
            <person name="Kuo A."/>
            <person name="Mondo S."/>
            <person name="Pangilinan J."/>
            <person name="Riley R."/>
            <person name="LaButti K."/>
            <person name="Andreopoulos B."/>
            <person name="Lipzen A."/>
            <person name="Chen C."/>
            <person name="Yan M."/>
            <person name="Daum C."/>
            <person name="Ng V."/>
            <person name="Clum A."/>
            <person name="Steindorff A."/>
            <person name="Ohm R.A."/>
            <person name="Martin F."/>
            <person name="Silar P."/>
            <person name="Natvig D.O."/>
            <person name="Lalanne C."/>
            <person name="Gautier V."/>
            <person name="Ament-Velasquez S.L."/>
            <person name="Kruys A."/>
            <person name="Hutchinson M.I."/>
            <person name="Powell A.J."/>
            <person name="Barry K."/>
            <person name="Miller A.N."/>
            <person name="Grigoriev I.V."/>
            <person name="Debuchy R."/>
            <person name="Gladieux P."/>
            <person name="Hiltunen Thoren M."/>
            <person name="Johannesson H."/>
        </authorList>
    </citation>
    <scope>NUCLEOTIDE SEQUENCE</scope>
    <source>
        <strain evidence="1">CBS 538.74</strain>
    </source>
</reference>
<organism evidence="1 2">
    <name type="scientific">Chaetomidium leptoderma</name>
    <dbReference type="NCBI Taxonomy" id="669021"/>
    <lineage>
        <taxon>Eukaryota</taxon>
        <taxon>Fungi</taxon>
        <taxon>Dikarya</taxon>
        <taxon>Ascomycota</taxon>
        <taxon>Pezizomycotina</taxon>
        <taxon>Sordariomycetes</taxon>
        <taxon>Sordariomycetidae</taxon>
        <taxon>Sordariales</taxon>
        <taxon>Chaetomiaceae</taxon>
        <taxon>Chaetomidium</taxon>
    </lineage>
</organism>
<comment type="caution">
    <text evidence="1">The sequence shown here is derived from an EMBL/GenBank/DDBJ whole genome shotgun (WGS) entry which is preliminary data.</text>
</comment>
<evidence type="ECO:0000313" key="2">
    <source>
        <dbReference type="Proteomes" id="UP001302745"/>
    </source>
</evidence>
<accession>A0AAN6VRB7</accession>
<evidence type="ECO:0000313" key="1">
    <source>
        <dbReference type="EMBL" id="KAK4156149.1"/>
    </source>
</evidence>
<reference evidence="1" key="2">
    <citation type="submission" date="2023-05" db="EMBL/GenBank/DDBJ databases">
        <authorList>
            <consortium name="Lawrence Berkeley National Laboratory"/>
            <person name="Steindorff A."/>
            <person name="Hensen N."/>
            <person name="Bonometti L."/>
            <person name="Westerberg I."/>
            <person name="Brannstrom I.O."/>
            <person name="Guillou S."/>
            <person name="Cros-Aarteil S."/>
            <person name="Calhoun S."/>
            <person name="Haridas S."/>
            <person name="Kuo A."/>
            <person name="Mondo S."/>
            <person name="Pangilinan J."/>
            <person name="Riley R."/>
            <person name="Labutti K."/>
            <person name="Andreopoulos B."/>
            <person name="Lipzen A."/>
            <person name="Chen C."/>
            <person name="Yanf M."/>
            <person name="Daum C."/>
            <person name="Ng V."/>
            <person name="Clum A."/>
            <person name="Ohm R."/>
            <person name="Martin F."/>
            <person name="Silar P."/>
            <person name="Natvig D."/>
            <person name="Lalanne C."/>
            <person name="Gautier V."/>
            <person name="Ament-Velasquez S.L."/>
            <person name="Kruys A."/>
            <person name="Hutchinson M.I."/>
            <person name="Powell A.J."/>
            <person name="Barry K."/>
            <person name="Miller A.N."/>
            <person name="Grigoriev I.V."/>
            <person name="Debuchy R."/>
            <person name="Gladieux P."/>
            <person name="Thoren M.H."/>
            <person name="Johannesson H."/>
        </authorList>
    </citation>
    <scope>NUCLEOTIDE SEQUENCE</scope>
    <source>
        <strain evidence="1">CBS 538.74</strain>
    </source>
</reference>
<sequence>MAKKRVEQAISSFDDATTLDLGGPIDLGLARTSHTLEPSKLALGIRNANLSPEDPIVACSLGNIALAGTETGSLDLARAAQQEAIALRLKASSDRIGNSYSSTFSLLLQPREILAWCSSLKDVADETVFGTPSPRFSGDTALLLRIQPRAQGRPVDTLRLASKARRFRESSGIIRSRPVIHCMTWRGFCMVGA</sequence>
<gene>
    <name evidence="1" type="ORF">C8A00DRAFT_30961</name>
</gene>